<evidence type="ECO:0000256" key="1">
    <source>
        <dbReference type="SAM" id="MobiDB-lite"/>
    </source>
</evidence>
<feature type="compositionally biased region" description="Acidic residues" evidence="1">
    <location>
        <begin position="23"/>
        <end position="35"/>
    </location>
</feature>
<evidence type="ECO:0000313" key="3">
    <source>
        <dbReference type="EMBL" id="USY18510.1"/>
    </source>
</evidence>
<protein>
    <submittedName>
        <fullName evidence="3">Lumazine-binding domain protein</fullName>
    </submittedName>
</protein>
<evidence type="ECO:0000256" key="2">
    <source>
        <dbReference type="SAM" id="SignalP"/>
    </source>
</evidence>
<feature type="chain" id="PRO_5046997594" evidence="2">
    <location>
        <begin position="21"/>
        <end position="167"/>
    </location>
</feature>
<name>A0ABY5D3F0_9ACTN</name>
<keyword evidence="2" id="KW-0732">Signal</keyword>
<gene>
    <name evidence="3" type="ORF">NE857_24860</name>
</gene>
<dbReference type="EMBL" id="CP099837">
    <property type="protein sequence ID" value="USY18510.1"/>
    <property type="molecule type" value="Genomic_DNA"/>
</dbReference>
<sequence>MRRTLLCAALPLFLALTACGGDDETPEETAAEEAAEGAQEGAEGPSEDEAAAAAQAVAEGFLASFAALDGEAGCAFVDESAQAAIIAQSEGAEDCAEAFPEYVANVPGADAIEVGEVTVSTDLDGDTLIANVELVHAEETPGALEVRQGNDGEWRATRLPGTTLGGA</sequence>
<dbReference type="PROSITE" id="PS51257">
    <property type="entry name" value="PROKAR_LIPOPROTEIN"/>
    <property type="match status" value="1"/>
</dbReference>
<feature type="signal peptide" evidence="2">
    <location>
        <begin position="1"/>
        <end position="20"/>
    </location>
</feature>
<keyword evidence="4" id="KW-1185">Reference proteome</keyword>
<feature type="region of interest" description="Disordered" evidence="1">
    <location>
        <begin position="23"/>
        <end position="48"/>
    </location>
</feature>
<dbReference type="RefSeq" id="WP_254417899.1">
    <property type="nucleotide sequence ID" value="NZ_BAAAJB010000035.1"/>
</dbReference>
<dbReference type="Proteomes" id="UP001055940">
    <property type="component" value="Chromosome"/>
</dbReference>
<evidence type="ECO:0000313" key="4">
    <source>
        <dbReference type="Proteomes" id="UP001055940"/>
    </source>
</evidence>
<proteinExistence type="predicted"/>
<reference evidence="3" key="1">
    <citation type="submission" date="2022-06" db="EMBL/GenBank/DDBJ databases">
        <authorList>
            <person name="Ping M."/>
        </authorList>
    </citation>
    <scope>NUCLEOTIDE SEQUENCE</scope>
    <source>
        <strain evidence="3">JCM11759T</strain>
    </source>
</reference>
<organism evidence="3 4">
    <name type="scientific">Nocardiopsis exhalans</name>
    <dbReference type="NCBI Taxonomy" id="163604"/>
    <lineage>
        <taxon>Bacteria</taxon>
        <taxon>Bacillati</taxon>
        <taxon>Actinomycetota</taxon>
        <taxon>Actinomycetes</taxon>
        <taxon>Streptosporangiales</taxon>
        <taxon>Nocardiopsidaceae</taxon>
        <taxon>Nocardiopsis</taxon>
    </lineage>
</organism>
<accession>A0ABY5D3F0</accession>